<dbReference type="CDD" id="cd00009">
    <property type="entry name" value="AAA"/>
    <property type="match status" value="1"/>
</dbReference>
<dbReference type="Pfam" id="PF18024">
    <property type="entry name" value="HTH_50"/>
    <property type="match status" value="1"/>
</dbReference>
<evidence type="ECO:0000259" key="14">
    <source>
        <dbReference type="PROSITE" id="PS51671"/>
    </source>
</evidence>
<dbReference type="InterPro" id="IPR002078">
    <property type="entry name" value="Sigma_54_int"/>
</dbReference>
<evidence type="ECO:0000259" key="13">
    <source>
        <dbReference type="PROSITE" id="PS50112"/>
    </source>
</evidence>
<dbReference type="InterPro" id="IPR030828">
    <property type="entry name" value="HTH_TyrR"/>
</dbReference>
<protein>
    <recommendedName>
        <fullName evidence="11">HTH-type transcriptional regulatory protein TyrR</fullName>
    </recommendedName>
</protein>
<dbReference type="AlphaFoldDB" id="A0A1C7F9I6"/>
<keyword evidence="8" id="KW-0238">DNA-binding</keyword>
<dbReference type="InterPro" id="IPR013767">
    <property type="entry name" value="PAS_fold"/>
</dbReference>
<gene>
    <name evidence="15" type="ORF">VSVS05_01511</name>
</gene>
<evidence type="ECO:0000259" key="12">
    <source>
        <dbReference type="PROSITE" id="PS50045"/>
    </source>
</evidence>
<keyword evidence="16" id="KW-1185">Reference proteome</keyword>
<proteinExistence type="predicted"/>
<evidence type="ECO:0000256" key="1">
    <source>
        <dbReference type="ARBA" id="ARBA00004496"/>
    </source>
</evidence>
<dbReference type="InterPro" id="IPR045865">
    <property type="entry name" value="ACT-like_dom_sf"/>
</dbReference>
<dbReference type="InterPro" id="IPR035965">
    <property type="entry name" value="PAS-like_dom_sf"/>
</dbReference>
<dbReference type="Pfam" id="PF00989">
    <property type="entry name" value="PAS"/>
    <property type="match status" value="1"/>
</dbReference>
<keyword evidence="4" id="KW-0547">Nucleotide-binding</keyword>
<dbReference type="InterPro" id="IPR025662">
    <property type="entry name" value="Sigma_54_int_dom_ATP-bd_1"/>
</dbReference>
<keyword evidence="3" id="KW-0678">Repressor</keyword>
<organism evidence="15 16">
    <name type="scientific">Vibrio scophthalmi</name>
    <dbReference type="NCBI Taxonomy" id="45658"/>
    <lineage>
        <taxon>Bacteria</taxon>
        <taxon>Pseudomonadati</taxon>
        <taxon>Pseudomonadota</taxon>
        <taxon>Gammaproteobacteria</taxon>
        <taxon>Vibrionales</taxon>
        <taxon>Vibrionaceae</taxon>
        <taxon>Vibrio</taxon>
    </lineage>
</organism>
<dbReference type="SUPFAM" id="SSF52540">
    <property type="entry name" value="P-loop containing nucleoside triphosphate hydrolases"/>
    <property type="match status" value="1"/>
</dbReference>
<dbReference type="PROSITE" id="PS00675">
    <property type="entry name" value="SIGMA54_INTERACT_1"/>
    <property type="match status" value="1"/>
</dbReference>
<dbReference type="PANTHER" id="PTHR32071">
    <property type="entry name" value="TRANSCRIPTIONAL REGULATORY PROTEIN"/>
    <property type="match status" value="1"/>
</dbReference>
<dbReference type="CDD" id="cd04877">
    <property type="entry name" value="ACT_TyrR"/>
    <property type="match status" value="1"/>
</dbReference>
<evidence type="ECO:0000313" key="15">
    <source>
        <dbReference type="EMBL" id="ANU36636.1"/>
    </source>
</evidence>
<dbReference type="SUPFAM" id="SSF55785">
    <property type="entry name" value="PYP-like sensor domain (PAS domain)"/>
    <property type="match status" value="1"/>
</dbReference>
<feature type="domain" description="PAS" evidence="13">
    <location>
        <begin position="78"/>
        <end position="121"/>
    </location>
</feature>
<dbReference type="PROSITE" id="PS00688">
    <property type="entry name" value="SIGMA54_INTERACT_3"/>
    <property type="match status" value="1"/>
</dbReference>
<dbReference type="FunFam" id="1.10.10.60:FF:000112">
    <property type="entry name" value="TyrR family transcriptional regulator"/>
    <property type="match status" value="1"/>
</dbReference>
<comment type="subcellular location">
    <subcellularLocation>
        <location evidence="1">Cytoplasm</location>
    </subcellularLocation>
</comment>
<dbReference type="SUPFAM" id="SSF55021">
    <property type="entry name" value="ACT-like"/>
    <property type="match status" value="1"/>
</dbReference>
<dbReference type="InterPro" id="IPR058031">
    <property type="entry name" value="AAA_lid_NorR"/>
</dbReference>
<dbReference type="Pfam" id="PF00158">
    <property type="entry name" value="Sigma54_activat"/>
    <property type="match status" value="1"/>
</dbReference>
<feature type="domain" description="ACT" evidence="14">
    <location>
        <begin position="2"/>
        <end position="72"/>
    </location>
</feature>
<dbReference type="PROSITE" id="PS00676">
    <property type="entry name" value="SIGMA54_INTERACT_2"/>
    <property type="match status" value="1"/>
</dbReference>
<dbReference type="GO" id="GO:0003677">
    <property type="term" value="F:DNA binding"/>
    <property type="evidence" value="ECO:0007669"/>
    <property type="project" value="UniProtKB-KW"/>
</dbReference>
<dbReference type="NCBIfam" id="TIGR04381">
    <property type="entry name" value="HTH_TypR"/>
    <property type="match status" value="1"/>
</dbReference>
<sequence length="514" mass="57895">MRLEVFCEDRLGLTRELLDILASKSIDLRGIEIDISGIIYLNCPDIDFDTFSELMAEIRRISGVKDVRKIQFMPMERHNTELISLLNNLPEPVLAIDLKGNVDMANHAALNLFNRDEQEVIAHQIGQLIPSFNFSKWAEGQITRQRENIVISGLDYVMEIMPVYITTESKESILASTVMIIRSAQDKPLLKETLPLQNNLGFEHFVGVSNRHKALITQAKKLANLEQPLLIQGETGTGKEMLARACHSRSHRAGAPFLVLSCASMPDDVAETELFGHAPGSFNHQEGNKGIFEQANGGTVFLDEIGEMSPHLQIKLLRLLQDGTFRRVGEEHEVHVNVRVIASTRHNLADLAESGAFREDLFYRLNVLTLNIPSLRDRSNDIAPLLELFVAKYINQLGMMKPEIDDNLVDQLASYNWPGNMRQLENMVLRALTELESERLTVELFHLPQVEASVSSGGSINLDGSLDDIMKDYESKVLDRLYQSFPSSRKLAKRLNVSHTSVANKLREYGIRKS</sequence>
<dbReference type="PROSITE" id="PS51671">
    <property type="entry name" value="ACT"/>
    <property type="match status" value="1"/>
</dbReference>
<dbReference type="InterPro" id="IPR002912">
    <property type="entry name" value="ACT_dom"/>
</dbReference>
<dbReference type="PROSITE" id="PS50045">
    <property type="entry name" value="SIGMA54_INTERACT_4"/>
    <property type="match status" value="1"/>
</dbReference>
<keyword evidence="10" id="KW-0804">Transcription</keyword>
<evidence type="ECO:0000256" key="7">
    <source>
        <dbReference type="ARBA" id="ARBA00023015"/>
    </source>
</evidence>
<dbReference type="InterPro" id="IPR027417">
    <property type="entry name" value="P-loop_NTPase"/>
</dbReference>
<dbReference type="Gene3D" id="1.10.10.60">
    <property type="entry name" value="Homeodomain-like"/>
    <property type="match status" value="1"/>
</dbReference>
<keyword evidence="2" id="KW-0963">Cytoplasm</keyword>
<feature type="domain" description="Sigma-54 factor interaction" evidence="12">
    <location>
        <begin position="205"/>
        <end position="433"/>
    </location>
</feature>
<dbReference type="SUPFAM" id="SSF46689">
    <property type="entry name" value="Homeodomain-like"/>
    <property type="match status" value="1"/>
</dbReference>
<dbReference type="Gene3D" id="3.30.450.20">
    <property type="entry name" value="PAS domain"/>
    <property type="match status" value="1"/>
</dbReference>
<dbReference type="InterPro" id="IPR003593">
    <property type="entry name" value="AAA+_ATPase"/>
</dbReference>
<dbReference type="CDD" id="cd00130">
    <property type="entry name" value="PAS"/>
    <property type="match status" value="1"/>
</dbReference>
<evidence type="ECO:0000256" key="2">
    <source>
        <dbReference type="ARBA" id="ARBA00022490"/>
    </source>
</evidence>
<reference evidence="15 16" key="1">
    <citation type="submission" date="2016-07" db="EMBL/GenBank/DDBJ databases">
        <title>Genome sequencing of Vibrio scophthalmi strain VS-05, an isolated from Paralichthys olivaceus.</title>
        <authorList>
            <person name="Han H.-J."/>
        </authorList>
    </citation>
    <scope>NUCLEOTIDE SEQUENCE [LARGE SCALE GENOMIC DNA]</scope>
    <source>
        <strain evidence="15 16">VS-05</strain>
    </source>
</reference>
<dbReference type="SMART" id="SM00091">
    <property type="entry name" value="PAS"/>
    <property type="match status" value="1"/>
</dbReference>
<keyword evidence="9" id="KW-0010">Activator</keyword>
<dbReference type="FunFam" id="3.40.50.300:FF:000006">
    <property type="entry name" value="DNA-binding transcriptional regulator NtrC"/>
    <property type="match status" value="1"/>
</dbReference>
<dbReference type="InterPro" id="IPR025944">
    <property type="entry name" value="Sigma_54_int_dom_CS"/>
</dbReference>
<dbReference type="RefSeq" id="WP_065545373.1">
    <property type="nucleotide sequence ID" value="NZ_CP016414.1"/>
</dbReference>
<dbReference type="GO" id="GO:0005737">
    <property type="term" value="C:cytoplasm"/>
    <property type="evidence" value="ECO:0007669"/>
    <property type="project" value="UniProtKB-SubCell"/>
</dbReference>
<keyword evidence="7" id="KW-0805">Transcription regulation</keyword>
<evidence type="ECO:0000256" key="5">
    <source>
        <dbReference type="ARBA" id="ARBA00022797"/>
    </source>
</evidence>
<evidence type="ECO:0000256" key="10">
    <source>
        <dbReference type="ARBA" id="ARBA00023163"/>
    </source>
</evidence>
<dbReference type="GO" id="GO:0005524">
    <property type="term" value="F:ATP binding"/>
    <property type="evidence" value="ECO:0007669"/>
    <property type="project" value="UniProtKB-KW"/>
</dbReference>
<dbReference type="Gene3D" id="3.40.50.300">
    <property type="entry name" value="P-loop containing nucleotide triphosphate hydrolases"/>
    <property type="match status" value="1"/>
</dbReference>
<evidence type="ECO:0000256" key="11">
    <source>
        <dbReference type="ARBA" id="ARBA00029500"/>
    </source>
</evidence>
<evidence type="ECO:0000256" key="8">
    <source>
        <dbReference type="ARBA" id="ARBA00023125"/>
    </source>
</evidence>
<dbReference type="PATRIC" id="fig|45658.7.peg.1491"/>
<name>A0A1C7F9I6_9VIBR</name>
<dbReference type="GeneID" id="96873506"/>
<dbReference type="EMBL" id="CP016414">
    <property type="protein sequence ID" value="ANU36636.1"/>
    <property type="molecule type" value="Genomic_DNA"/>
</dbReference>
<dbReference type="STRING" id="45658.VSVS12_01892"/>
<dbReference type="GO" id="GO:0006355">
    <property type="term" value="P:regulation of DNA-templated transcription"/>
    <property type="evidence" value="ECO:0007669"/>
    <property type="project" value="InterPro"/>
</dbReference>
<dbReference type="Gene3D" id="1.10.8.60">
    <property type="match status" value="1"/>
</dbReference>
<dbReference type="InterPro" id="IPR000014">
    <property type="entry name" value="PAS"/>
</dbReference>
<evidence type="ECO:0000256" key="3">
    <source>
        <dbReference type="ARBA" id="ARBA00022491"/>
    </source>
</evidence>
<accession>A0A1C7F9I6</accession>
<dbReference type="InterPro" id="IPR009057">
    <property type="entry name" value="Homeodomain-like_sf"/>
</dbReference>
<dbReference type="Pfam" id="PF25601">
    <property type="entry name" value="AAA_lid_14"/>
    <property type="match status" value="1"/>
</dbReference>
<dbReference type="NCBIfam" id="NF008085">
    <property type="entry name" value="PRK10820.1"/>
    <property type="match status" value="1"/>
</dbReference>
<evidence type="ECO:0000256" key="9">
    <source>
        <dbReference type="ARBA" id="ARBA00023159"/>
    </source>
</evidence>
<evidence type="ECO:0000313" key="16">
    <source>
        <dbReference type="Proteomes" id="UP000092528"/>
    </source>
</evidence>
<dbReference type="SMART" id="SM00382">
    <property type="entry name" value="AAA"/>
    <property type="match status" value="1"/>
</dbReference>
<dbReference type="InterPro" id="IPR025943">
    <property type="entry name" value="Sigma_54_int_dom_ATP-bd_2"/>
</dbReference>
<evidence type="ECO:0000256" key="4">
    <source>
        <dbReference type="ARBA" id="ARBA00022741"/>
    </source>
</evidence>
<dbReference type="PANTHER" id="PTHR32071:SF3">
    <property type="entry name" value="HTH-TYPE TRANSCRIPTIONAL REGULATORY PROTEIN TYRR"/>
    <property type="match status" value="1"/>
</dbReference>
<dbReference type="PROSITE" id="PS50112">
    <property type="entry name" value="PAS"/>
    <property type="match status" value="1"/>
</dbReference>
<evidence type="ECO:0000256" key="6">
    <source>
        <dbReference type="ARBA" id="ARBA00022840"/>
    </source>
</evidence>
<dbReference type="Proteomes" id="UP000092528">
    <property type="component" value="Chromosome 1"/>
</dbReference>
<keyword evidence="5" id="KW-0058">Aromatic hydrocarbons catabolism</keyword>
<dbReference type="Gene3D" id="3.30.70.260">
    <property type="match status" value="1"/>
</dbReference>
<keyword evidence="6" id="KW-0067">ATP-binding</keyword>